<keyword evidence="1" id="KW-0732">Signal</keyword>
<dbReference type="InterPro" id="IPR012336">
    <property type="entry name" value="Thioredoxin-like_fold"/>
</dbReference>
<organism evidence="3 4">
    <name type="scientific">Desulfurispira natronophila</name>
    <dbReference type="NCBI Taxonomy" id="682562"/>
    <lineage>
        <taxon>Bacteria</taxon>
        <taxon>Pseudomonadati</taxon>
        <taxon>Chrysiogenota</taxon>
        <taxon>Chrysiogenia</taxon>
        <taxon>Chrysiogenales</taxon>
        <taxon>Chrysiogenaceae</taxon>
        <taxon>Desulfurispira</taxon>
    </lineage>
</organism>
<evidence type="ECO:0000256" key="1">
    <source>
        <dbReference type="SAM" id="SignalP"/>
    </source>
</evidence>
<dbReference type="AlphaFoldDB" id="A0A7W7Y3Q8"/>
<dbReference type="InterPro" id="IPR036249">
    <property type="entry name" value="Thioredoxin-like_sf"/>
</dbReference>
<dbReference type="Pfam" id="PF13462">
    <property type="entry name" value="Thioredoxin_4"/>
    <property type="match status" value="1"/>
</dbReference>
<sequence length="288" mass="32103">MRRTATVFASCALAGTLLLSPAAAELCDEDKLPQSDLALDFSRNILPYLPEGSCVEVNREDVVFGDFSYINLTIRWMDHERERSQSLAEVTDGRYILSQAMDLHDRTDVVAQAKEQFAPDLDIPLSDDDYAAGNRSAENVIVAFGDYDCGYCFQAYEYLYELAGDNVALYTKDFAIFDNSAIQAKVVLAAKQAGVSDIHQVKKNMYGMTLARLSSSEARKQVFEAIPADKRDQVRRYLERNERELERYVGESTHFARAQGWSGTPVVVVNGRVVPGGFNRAAIAEMLP</sequence>
<dbReference type="Gene3D" id="3.40.30.10">
    <property type="entry name" value="Glutaredoxin"/>
    <property type="match status" value="1"/>
</dbReference>
<feature type="chain" id="PRO_5031121983" description="Thioredoxin-like fold domain-containing protein" evidence="1">
    <location>
        <begin position="25"/>
        <end position="288"/>
    </location>
</feature>
<feature type="signal peptide" evidence="1">
    <location>
        <begin position="1"/>
        <end position="24"/>
    </location>
</feature>
<dbReference type="EMBL" id="JACHID010000004">
    <property type="protein sequence ID" value="MBB5021502.1"/>
    <property type="molecule type" value="Genomic_DNA"/>
</dbReference>
<dbReference type="RefSeq" id="WP_183730317.1">
    <property type="nucleotide sequence ID" value="NZ_JACHID010000004.1"/>
</dbReference>
<dbReference type="SUPFAM" id="SSF52833">
    <property type="entry name" value="Thioredoxin-like"/>
    <property type="match status" value="1"/>
</dbReference>
<accession>A0A7W7Y3Q8</accession>
<feature type="domain" description="Thioredoxin-like fold" evidence="2">
    <location>
        <begin position="128"/>
        <end position="275"/>
    </location>
</feature>
<dbReference type="Proteomes" id="UP000528322">
    <property type="component" value="Unassembled WGS sequence"/>
</dbReference>
<protein>
    <recommendedName>
        <fullName evidence="2">Thioredoxin-like fold domain-containing protein</fullName>
    </recommendedName>
</protein>
<evidence type="ECO:0000259" key="2">
    <source>
        <dbReference type="Pfam" id="PF13462"/>
    </source>
</evidence>
<evidence type="ECO:0000313" key="4">
    <source>
        <dbReference type="Proteomes" id="UP000528322"/>
    </source>
</evidence>
<proteinExistence type="predicted"/>
<evidence type="ECO:0000313" key="3">
    <source>
        <dbReference type="EMBL" id="MBB5021502.1"/>
    </source>
</evidence>
<keyword evidence="4" id="KW-1185">Reference proteome</keyword>
<comment type="caution">
    <text evidence="3">The sequence shown here is derived from an EMBL/GenBank/DDBJ whole genome shotgun (WGS) entry which is preliminary data.</text>
</comment>
<gene>
    <name evidence="3" type="ORF">HNR37_000814</name>
</gene>
<reference evidence="3 4" key="1">
    <citation type="submission" date="2020-08" db="EMBL/GenBank/DDBJ databases">
        <title>Genomic Encyclopedia of Type Strains, Phase IV (KMG-IV): sequencing the most valuable type-strain genomes for metagenomic binning, comparative biology and taxonomic classification.</title>
        <authorList>
            <person name="Goeker M."/>
        </authorList>
    </citation>
    <scope>NUCLEOTIDE SEQUENCE [LARGE SCALE GENOMIC DNA]</scope>
    <source>
        <strain evidence="3 4">DSM 22071</strain>
    </source>
</reference>
<name>A0A7W7Y3Q8_9BACT</name>